<accession>A0ABS3XLS2</accession>
<dbReference type="PANTHER" id="PTHR32439:SF9">
    <property type="entry name" value="BLR3264 PROTEIN"/>
    <property type="match status" value="1"/>
</dbReference>
<dbReference type="PANTHER" id="PTHR32439">
    <property type="entry name" value="FERREDOXIN--NITRITE REDUCTASE, CHLOROPLASTIC"/>
    <property type="match status" value="1"/>
</dbReference>
<dbReference type="InterPro" id="IPR005117">
    <property type="entry name" value="NiRdtase/SiRdtase_haem-b_fer"/>
</dbReference>
<protein>
    <submittedName>
        <fullName evidence="9">Precorrin-3B synthase</fullName>
        <ecNumber evidence="9">1.14.13.83</ecNumber>
    </submittedName>
</protein>
<evidence type="ECO:0000313" key="10">
    <source>
        <dbReference type="Proteomes" id="UP001519064"/>
    </source>
</evidence>
<dbReference type="SUPFAM" id="SSF55124">
    <property type="entry name" value="Nitrite/Sulfite reductase N-terminal domain-like"/>
    <property type="match status" value="2"/>
</dbReference>
<keyword evidence="1" id="KW-0004">4Fe-4S</keyword>
<feature type="domain" description="Nitrite/Sulfite reductase ferredoxin-like" evidence="8">
    <location>
        <begin position="299"/>
        <end position="360"/>
    </location>
</feature>
<evidence type="ECO:0000256" key="7">
    <source>
        <dbReference type="SAM" id="MobiDB-lite"/>
    </source>
</evidence>
<dbReference type="Gene3D" id="3.30.413.10">
    <property type="entry name" value="Sulfite Reductase Hemoprotein, domain 1"/>
    <property type="match status" value="1"/>
</dbReference>
<evidence type="ECO:0000256" key="1">
    <source>
        <dbReference type="ARBA" id="ARBA00022485"/>
    </source>
</evidence>
<keyword evidence="10" id="KW-1185">Reference proteome</keyword>
<feature type="region of interest" description="Disordered" evidence="7">
    <location>
        <begin position="469"/>
        <end position="490"/>
    </location>
</feature>
<reference evidence="9 10" key="1">
    <citation type="submission" date="2020-11" db="EMBL/GenBank/DDBJ databases">
        <title>Streptomyces spirodelae sp. nov., isolated from duckweed.</title>
        <authorList>
            <person name="Saimee Y."/>
            <person name="Duangmal K."/>
        </authorList>
    </citation>
    <scope>NUCLEOTIDE SEQUENCE [LARGE SCALE GENOMIC DNA]</scope>
    <source>
        <strain evidence="9 10">S16-07</strain>
    </source>
</reference>
<evidence type="ECO:0000256" key="4">
    <source>
        <dbReference type="ARBA" id="ARBA00023002"/>
    </source>
</evidence>
<keyword evidence="2" id="KW-0349">Heme</keyword>
<comment type="caution">
    <text evidence="9">The sequence shown here is derived from an EMBL/GenBank/DDBJ whole genome shotgun (WGS) entry which is preliminary data.</text>
</comment>
<dbReference type="EMBL" id="JADKMA010000289">
    <property type="protein sequence ID" value="MBO8196339.1"/>
    <property type="molecule type" value="Genomic_DNA"/>
</dbReference>
<keyword evidence="6" id="KW-0411">Iron-sulfur</keyword>
<name>A0ABS3XLS2_9ACTN</name>
<dbReference type="GO" id="GO:0043818">
    <property type="term" value="F:precorrin-3B synthase activity"/>
    <property type="evidence" value="ECO:0007669"/>
    <property type="project" value="UniProtKB-EC"/>
</dbReference>
<dbReference type="Gene3D" id="3.90.480.10">
    <property type="entry name" value="Sulfite Reductase Hemoprotein,Domain 2"/>
    <property type="match status" value="1"/>
</dbReference>
<dbReference type="InterPro" id="IPR051329">
    <property type="entry name" value="NIR_SIR_4Fe-4S"/>
</dbReference>
<evidence type="ECO:0000313" key="9">
    <source>
        <dbReference type="EMBL" id="MBO8196339.1"/>
    </source>
</evidence>
<feature type="compositionally biased region" description="Basic and acidic residues" evidence="7">
    <location>
        <begin position="473"/>
        <end position="482"/>
    </location>
</feature>
<dbReference type="SUPFAM" id="SSF56014">
    <property type="entry name" value="Nitrite and sulphite reductase 4Fe-4S domain-like"/>
    <property type="match status" value="1"/>
</dbReference>
<feature type="domain" description="Nitrite/Sulfite reductase ferredoxin-like" evidence="8">
    <location>
        <begin position="45"/>
        <end position="96"/>
    </location>
</feature>
<dbReference type="Proteomes" id="UP001519064">
    <property type="component" value="Unassembled WGS sequence"/>
</dbReference>
<dbReference type="InterPro" id="IPR012798">
    <property type="entry name" value="Cbl_synth_CobG-like"/>
</dbReference>
<keyword evidence="3" id="KW-0479">Metal-binding</keyword>
<keyword evidence="5" id="KW-0408">Iron</keyword>
<evidence type="ECO:0000256" key="5">
    <source>
        <dbReference type="ARBA" id="ARBA00023004"/>
    </source>
</evidence>
<keyword evidence="4 9" id="KW-0560">Oxidoreductase</keyword>
<gene>
    <name evidence="9" type="primary">cobG</name>
    <name evidence="9" type="ORF">ITI46_32565</name>
</gene>
<dbReference type="Pfam" id="PF03460">
    <property type="entry name" value="NIR_SIR_ferr"/>
    <property type="match status" value="2"/>
</dbReference>
<dbReference type="InterPro" id="IPR045854">
    <property type="entry name" value="NO2/SO3_Rdtase_4Fe4S_sf"/>
</dbReference>
<evidence type="ECO:0000256" key="3">
    <source>
        <dbReference type="ARBA" id="ARBA00022723"/>
    </source>
</evidence>
<organism evidence="9 10">
    <name type="scientific">Streptomyces oryzae</name>
    <dbReference type="NCBI Taxonomy" id="1434886"/>
    <lineage>
        <taxon>Bacteria</taxon>
        <taxon>Bacillati</taxon>
        <taxon>Actinomycetota</taxon>
        <taxon>Actinomycetes</taxon>
        <taxon>Kitasatosporales</taxon>
        <taxon>Streptomycetaceae</taxon>
        <taxon>Streptomyces</taxon>
    </lineage>
</organism>
<sequence>MLPGMATPSIHPRPAQPAPLAAAISNAAPRQRNDACPGALRLHQADDGGLARIRVPGGVLQAAQAAALGEAAQRLGDGDLHLTSRGNLQLRGLAEDSGVRLAQLLDGAGLLPSPAHERVRNIVASPLSGLDGHGHLDIRDRLAELDRRLCGSEEASELSGRFLFAVDDGRGDVAALGADVTLVAVREGGTLLRVGADDDAGALHIADPADTQAAASEASAASAAAAAVTAAEVFLEAARQCGVRAWRVGELPITGGELAHRIAQRLGKTGQIQQILPSPPLPPLSAHGPAPGLIPAPTGPATALSVLAPLGRLTGHQWTLLARTAEQEGSGELRLTPWRGVVVPGLPPERAPAALAALDDAGLVTDPASPWRGVGACAGRPGCAKSLTDVRADAAAAATSGSVDGARALPVYWSGCERRCGHPRGDRVEVVAGTDGYGVTVVRGTGDVHPVPLSPHALHAPHSELAATVAAARDPRSTDDPHPTTTAHSR</sequence>
<evidence type="ECO:0000256" key="6">
    <source>
        <dbReference type="ARBA" id="ARBA00023014"/>
    </source>
</evidence>
<evidence type="ECO:0000256" key="2">
    <source>
        <dbReference type="ARBA" id="ARBA00022617"/>
    </source>
</evidence>
<dbReference type="InterPro" id="IPR036136">
    <property type="entry name" value="Nit/Sulf_reduc_fer-like_dom_sf"/>
</dbReference>
<dbReference type="NCBIfam" id="TIGR02435">
    <property type="entry name" value="CobG"/>
    <property type="match status" value="1"/>
</dbReference>
<evidence type="ECO:0000259" key="8">
    <source>
        <dbReference type="Pfam" id="PF03460"/>
    </source>
</evidence>
<dbReference type="EC" id="1.14.13.83" evidence="9"/>
<proteinExistence type="predicted"/>